<dbReference type="InterPro" id="IPR013325">
    <property type="entry name" value="RNA_pol_sigma_r2"/>
</dbReference>
<reference evidence="7 8" key="1">
    <citation type="submission" date="2019-02" db="EMBL/GenBank/DDBJ databases">
        <title>Deep-cultivation of Planctomycetes and their phenomic and genomic characterization uncovers novel biology.</title>
        <authorList>
            <person name="Wiegand S."/>
            <person name="Jogler M."/>
            <person name="Boedeker C."/>
            <person name="Pinto D."/>
            <person name="Vollmers J."/>
            <person name="Rivas-Marin E."/>
            <person name="Kohn T."/>
            <person name="Peeters S.H."/>
            <person name="Heuer A."/>
            <person name="Rast P."/>
            <person name="Oberbeckmann S."/>
            <person name="Bunk B."/>
            <person name="Jeske O."/>
            <person name="Meyerdierks A."/>
            <person name="Storesund J.E."/>
            <person name="Kallscheuer N."/>
            <person name="Luecker S."/>
            <person name="Lage O.M."/>
            <person name="Pohl T."/>
            <person name="Merkel B.J."/>
            <person name="Hornburger P."/>
            <person name="Mueller R.-W."/>
            <person name="Bruemmer F."/>
            <person name="Labrenz M."/>
            <person name="Spormann A.M."/>
            <person name="Op Den Camp H."/>
            <person name="Overmann J."/>
            <person name="Amann R."/>
            <person name="Jetten M.S.M."/>
            <person name="Mascher T."/>
            <person name="Medema M.H."/>
            <person name="Devos D.P."/>
            <person name="Kaster A.-K."/>
            <person name="Ovreas L."/>
            <person name="Rohde M."/>
            <person name="Galperin M.Y."/>
            <person name="Jogler C."/>
        </authorList>
    </citation>
    <scope>NUCLEOTIDE SEQUENCE [LARGE SCALE GENOMIC DNA]</scope>
    <source>
        <strain evidence="7 8">Pla111</strain>
    </source>
</reference>
<dbReference type="Proteomes" id="UP000318995">
    <property type="component" value="Unassembled WGS sequence"/>
</dbReference>
<gene>
    <name evidence="7" type="primary">sigE_2</name>
    <name evidence="7" type="ORF">Pla111_18360</name>
</gene>
<keyword evidence="2" id="KW-0805">Transcription regulation</keyword>
<dbReference type="GO" id="GO:0016987">
    <property type="term" value="F:sigma factor activity"/>
    <property type="evidence" value="ECO:0007669"/>
    <property type="project" value="UniProtKB-KW"/>
</dbReference>
<dbReference type="EMBL" id="SJPH01000003">
    <property type="protein sequence ID" value="TWT46735.1"/>
    <property type="molecule type" value="Genomic_DNA"/>
</dbReference>
<dbReference type="InterPro" id="IPR036388">
    <property type="entry name" value="WH-like_DNA-bd_sf"/>
</dbReference>
<dbReference type="InterPro" id="IPR014284">
    <property type="entry name" value="RNA_pol_sigma-70_dom"/>
</dbReference>
<evidence type="ECO:0000256" key="2">
    <source>
        <dbReference type="ARBA" id="ARBA00023015"/>
    </source>
</evidence>
<protein>
    <submittedName>
        <fullName evidence="7">ECF RNA polymerase sigma factor SigE</fullName>
    </submittedName>
</protein>
<evidence type="ECO:0000256" key="4">
    <source>
        <dbReference type="ARBA" id="ARBA00023125"/>
    </source>
</evidence>
<evidence type="ECO:0000256" key="1">
    <source>
        <dbReference type="ARBA" id="ARBA00010641"/>
    </source>
</evidence>
<feature type="domain" description="RNA polymerase sigma-70 region 2" evidence="6">
    <location>
        <begin position="44"/>
        <end position="94"/>
    </location>
</feature>
<evidence type="ECO:0000256" key="3">
    <source>
        <dbReference type="ARBA" id="ARBA00023082"/>
    </source>
</evidence>
<dbReference type="SUPFAM" id="SSF88659">
    <property type="entry name" value="Sigma3 and sigma4 domains of RNA polymerase sigma factors"/>
    <property type="match status" value="1"/>
</dbReference>
<dbReference type="PANTHER" id="PTHR43133:SF8">
    <property type="entry name" value="RNA POLYMERASE SIGMA FACTOR HI_1459-RELATED"/>
    <property type="match status" value="1"/>
</dbReference>
<keyword evidence="5" id="KW-0804">Transcription</keyword>
<name>A0A5C5W965_9BACT</name>
<evidence type="ECO:0000256" key="5">
    <source>
        <dbReference type="ARBA" id="ARBA00023163"/>
    </source>
</evidence>
<dbReference type="InterPro" id="IPR007627">
    <property type="entry name" value="RNA_pol_sigma70_r2"/>
</dbReference>
<dbReference type="GO" id="GO:0003677">
    <property type="term" value="F:DNA binding"/>
    <property type="evidence" value="ECO:0007669"/>
    <property type="project" value="UniProtKB-KW"/>
</dbReference>
<accession>A0A5C5W965</accession>
<dbReference type="InterPro" id="IPR013324">
    <property type="entry name" value="RNA_pol_sigma_r3/r4-like"/>
</dbReference>
<comment type="caution">
    <text evidence="7">The sequence shown here is derived from an EMBL/GenBank/DDBJ whole genome shotgun (WGS) entry which is preliminary data.</text>
</comment>
<dbReference type="InterPro" id="IPR039425">
    <property type="entry name" value="RNA_pol_sigma-70-like"/>
</dbReference>
<dbReference type="Gene3D" id="1.10.10.10">
    <property type="entry name" value="Winged helix-like DNA-binding domain superfamily/Winged helix DNA-binding domain"/>
    <property type="match status" value="1"/>
</dbReference>
<evidence type="ECO:0000313" key="7">
    <source>
        <dbReference type="EMBL" id="TWT46735.1"/>
    </source>
</evidence>
<dbReference type="Gene3D" id="1.10.1740.10">
    <property type="match status" value="1"/>
</dbReference>
<dbReference type="Pfam" id="PF04542">
    <property type="entry name" value="Sigma70_r2"/>
    <property type="match status" value="1"/>
</dbReference>
<keyword evidence="4" id="KW-0238">DNA-binding</keyword>
<dbReference type="GO" id="GO:0006352">
    <property type="term" value="P:DNA-templated transcription initiation"/>
    <property type="evidence" value="ECO:0007669"/>
    <property type="project" value="InterPro"/>
</dbReference>
<organism evidence="7 8">
    <name type="scientific">Botrimarina hoheduenensis</name>
    <dbReference type="NCBI Taxonomy" id="2528000"/>
    <lineage>
        <taxon>Bacteria</taxon>
        <taxon>Pseudomonadati</taxon>
        <taxon>Planctomycetota</taxon>
        <taxon>Planctomycetia</taxon>
        <taxon>Pirellulales</taxon>
        <taxon>Lacipirellulaceae</taxon>
        <taxon>Botrimarina</taxon>
    </lineage>
</organism>
<dbReference type="PANTHER" id="PTHR43133">
    <property type="entry name" value="RNA POLYMERASE ECF-TYPE SIGMA FACTO"/>
    <property type="match status" value="1"/>
</dbReference>
<dbReference type="RefSeq" id="WP_197524884.1">
    <property type="nucleotide sequence ID" value="NZ_SJPH01000003.1"/>
</dbReference>
<proteinExistence type="inferred from homology"/>
<keyword evidence="8" id="KW-1185">Reference proteome</keyword>
<sequence>MNGKTRLTLLDRIRDTESGDSWREFLLVYDGLIEGWLRQQGVIDADAEDIRQEVLETVFREIGGFDHNGRPGAFRNWLRQVTANRMRRLWRRRASRSADYAGPNVELLAAQLEDERTPLATSWEDEHNRHVLQRLLGVLEERFSEKSVTAFRRIVLQEQPAAQVAAELGMTLGAARVAQHRVLKALKDFGKCVVD</sequence>
<dbReference type="SUPFAM" id="SSF88946">
    <property type="entry name" value="Sigma2 domain of RNA polymerase sigma factors"/>
    <property type="match status" value="1"/>
</dbReference>
<evidence type="ECO:0000259" key="6">
    <source>
        <dbReference type="Pfam" id="PF04542"/>
    </source>
</evidence>
<evidence type="ECO:0000313" key="8">
    <source>
        <dbReference type="Proteomes" id="UP000318995"/>
    </source>
</evidence>
<dbReference type="NCBIfam" id="TIGR02937">
    <property type="entry name" value="sigma70-ECF"/>
    <property type="match status" value="1"/>
</dbReference>
<keyword evidence="3" id="KW-0731">Sigma factor</keyword>
<dbReference type="AlphaFoldDB" id="A0A5C5W965"/>
<comment type="similarity">
    <text evidence="1">Belongs to the sigma-70 factor family. ECF subfamily.</text>
</comment>